<feature type="region of interest" description="Disordered" evidence="1">
    <location>
        <begin position="42"/>
        <end position="68"/>
    </location>
</feature>
<dbReference type="EMBL" id="ABEU02000006">
    <property type="protein sequence ID" value="PNR53144.1"/>
    <property type="molecule type" value="Genomic_DNA"/>
</dbReference>
<reference evidence="2 4" key="2">
    <citation type="journal article" date="2018" name="Plant J.">
        <title>The Physcomitrella patens chromosome-scale assembly reveals moss genome structure and evolution.</title>
        <authorList>
            <person name="Lang D."/>
            <person name="Ullrich K.K."/>
            <person name="Murat F."/>
            <person name="Fuchs J."/>
            <person name="Jenkins J."/>
            <person name="Haas F.B."/>
            <person name="Piednoel M."/>
            <person name="Gundlach H."/>
            <person name="Van Bel M."/>
            <person name="Meyberg R."/>
            <person name="Vives C."/>
            <person name="Morata J."/>
            <person name="Symeonidi A."/>
            <person name="Hiss M."/>
            <person name="Muchero W."/>
            <person name="Kamisugi Y."/>
            <person name="Saleh O."/>
            <person name="Blanc G."/>
            <person name="Decker E.L."/>
            <person name="van Gessel N."/>
            <person name="Grimwood J."/>
            <person name="Hayes R.D."/>
            <person name="Graham S.W."/>
            <person name="Gunter L.E."/>
            <person name="McDaniel S.F."/>
            <person name="Hoernstein S.N.W."/>
            <person name="Larsson A."/>
            <person name="Li F.W."/>
            <person name="Perroud P.F."/>
            <person name="Phillips J."/>
            <person name="Ranjan P."/>
            <person name="Rokshar D.S."/>
            <person name="Rothfels C.J."/>
            <person name="Schneider L."/>
            <person name="Shu S."/>
            <person name="Stevenson D.W."/>
            <person name="Thummler F."/>
            <person name="Tillich M."/>
            <person name="Villarreal Aguilar J.C."/>
            <person name="Widiez T."/>
            <person name="Wong G.K."/>
            <person name="Wymore A."/>
            <person name="Zhang Y."/>
            <person name="Zimmer A.D."/>
            <person name="Quatrano R.S."/>
            <person name="Mayer K.F.X."/>
            <person name="Goodstein D."/>
            <person name="Casacuberta J.M."/>
            <person name="Vandepoele K."/>
            <person name="Reski R."/>
            <person name="Cuming A.C."/>
            <person name="Tuskan G.A."/>
            <person name="Maumus F."/>
            <person name="Salse J."/>
            <person name="Schmutz J."/>
            <person name="Rensing S.A."/>
        </authorList>
    </citation>
    <scope>NUCLEOTIDE SEQUENCE [LARGE SCALE GENOMIC DNA]</scope>
    <source>
        <strain evidence="3 4">cv. Gransden 2004</strain>
    </source>
</reference>
<dbReference type="AlphaFoldDB" id="A0A2K1KH86"/>
<dbReference type="Gramene" id="Pp3c6_26514V3.1">
    <property type="protein sequence ID" value="PAC:32978010.CDS.1"/>
    <property type="gene ID" value="Pp3c6_26514"/>
</dbReference>
<dbReference type="InParanoid" id="A0A2K1KH86"/>
<evidence type="ECO:0000313" key="4">
    <source>
        <dbReference type="Proteomes" id="UP000006727"/>
    </source>
</evidence>
<keyword evidence="4" id="KW-1185">Reference proteome</keyword>
<organism evidence="2">
    <name type="scientific">Physcomitrium patens</name>
    <name type="common">Spreading-leaved earth moss</name>
    <name type="synonym">Physcomitrella patens</name>
    <dbReference type="NCBI Taxonomy" id="3218"/>
    <lineage>
        <taxon>Eukaryota</taxon>
        <taxon>Viridiplantae</taxon>
        <taxon>Streptophyta</taxon>
        <taxon>Embryophyta</taxon>
        <taxon>Bryophyta</taxon>
        <taxon>Bryophytina</taxon>
        <taxon>Bryopsida</taxon>
        <taxon>Funariidae</taxon>
        <taxon>Funariales</taxon>
        <taxon>Funariaceae</taxon>
        <taxon>Physcomitrium</taxon>
    </lineage>
</organism>
<dbReference type="Proteomes" id="UP000006727">
    <property type="component" value="Chromosome 6"/>
</dbReference>
<dbReference type="EnsemblPlants" id="Pp3c6_26514V3.1">
    <property type="protein sequence ID" value="PAC:32978010.CDS.1"/>
    <property type="gene ID" value="Pp3c6_26514"/>
</dbReference>
<reference evidence="2 4" key="1">
    <citation type="journal article" date="2008" name="Science">
        <title>The Physcomitrella genome reveals evolutionary insights into the conquest of land by plants.</title>
        <authorList>
            <person name="Rensing S."/>
            <person name="Lang D."/>
            <person name="Zimmer A."/>
            <person name="Terry A."/>
            <person name="Salamov A."/>
            <person name="Shapiro H."/>
            <person name="Nishiyama T."/>
            <person name="Perroud P.-F."/>
            <person name="Lindquist E."/>
            <person name="Kamisugi Y."/>
            <person name="Tanahashi T."/>
            <person name="Sakakibara K."/>
            <person name="Fujita T."/>
            <person name="Oishi K."/>
            <person name="Shin-I T."/>
            <person name="Kuroki Y."/>
            <person name="Toyoda A."/>
            <person name="Suzuki Y."/>
            <person name="Hashimoto A."/>
            <person name="Yamaguchi K."/>
            <person name="Sugano A."/>
            <person name="Kohara Y."/>
            <person name="Fujiyama A."/>
            <person name="Anterola A."/>
            <person name="Aoki S."/>
            <person name="Ashton N."/>
            <person name="Barbazuk W.B."/>
            <person name="Barker E."/>
            <person name="Bennetzen J."/>
            <person name="Bezanilla M."/>
            <person name="Blankenship R."/>
            <person name="Cho S.H."/>
            <person name="Dutcher S."/>
            <person name="Estelle M."/>
            <person name="Fawcett J.A."/>
            <person name="Gundlach H."/>
            <person name="Hanada K."/>
            <person name="Heyl A."/>
            <person name="Hicks K.A."/>
            <person name="Hugh J."/>
            <person name="Lohr M."/>
            <person name="Mayer K."/>
            <person name="Melkozernov A."/>
            <person name="Murata T."/>
            <person name="Nelson D."/>
            <person name="Pils B."/>
            <person name="Prigge M."/>
            <person name="Reiss B."/>
            <person name="Renner T."/>
            <person name="Rombauts S."/>
            <person name="Rushton P."/>
            <person name="Sanderfoot A."/>
            <person name="Schween G."/>
            <person name="Shiu S.-H."/>
            <person name="Stueber K."/>
            <person name="Theodoulou F.L."/>
            <person name="Tu H."/>
            <person name="Van de Peer Y."/>
            <person name="Verrier P.J."/>
            <person name="Waters E."/>
            <person name="Wood A."/>
            <person name="Yang L."/>
            <person name="Cove D."/>
            <person name="Cuming A."/>
            <person name="Hasebe M."/>
            <person name="Lucas S."/>
            <person name="Mishler D.B."/>
            <person name="Reski R."/>
            <person name="Grigoriev I."/>
            <person name="Quatrano R.S."/>
            <person name="Boore J.L."/>
        </authorList>
    </citation>
    <scope>NUCLEOTIDE SEQUENCE [LARGE SCALE GENOMIC DNA]</scope>
    <source>
        <strain evidence="3 4">cv. Gransden 2004</strain>
    </source>
</reference>
<evidence type="ECO:0000313" key="3">
    <source>
        <dbReference type="EnsemblPlants" id="PAC:32978010.CDS.1"/>
    </source>
</evidence>
<evidence type="ECO:0000313" key="2">
    <source>
        <dbReference type="EMBL" id="PNR53144.1"/>
    </source>
</evidence>
<feature type="region of interest" description="Disordered" evidence="1">
    <location>
        <begin position="1"/>
        <end position="20"/>
    </location>
</feature>
<proteinExistence type="predicted"/>
<name>A0A2K1KH86_PHYPA</name>
<sequence>MQLPTKKGARQSLQPLIHRPSSYHVDKLERMKDTSFAAKICRYGSSKKKPRSRYRRLPEDPATSFNTA</sequence>
<accession>A0A2K1KH86</accession>
<feature type="compositionally biased region" description="Basic residues" evidence="1">
    <location>
        <begin position="45"/>
        <end position="55"/>
    </location>
</feature>
<protein>
    <submittedName>
        <fullName evidence="2 3">Uncharacterized protein</fullName>
    </submittedName>
</protein>
<gene>
    <name evidence="2" type="ORF">PHYPA_009519</name>
</gene>
<evidence type="ECO:0000256" key="1">
    <source>
        <dbReference type="SAM" id="MobiDB-lite"/>
    </source>
</evidence>
<reference evidence="3" key="3">
    <citation type="submission" date="2020-12" db="UniProtKB">
        <authorList>
            <consortium name="EnsemblPlants"/>
        </authorList>
    </citation>
    <scope>IDENTIFICATION</scope>
</reference>